<dbReference type="Proteomes" id="UP000515135">
    <property type="component" value="Unplaced"/>
</dbReference>
<gene>
    <name evidence="5" type="primary">LOC109465060</name>
</gene>
<name>A0A6P4YKV7_BRABE</name>
<evidence type="ECO:0000313" key="5">
    <source>
        <dbReference type="RefSeq" id="XP_019617761.1"/>
    </source>
</evidence>
<dbReference type="GeneID" id="109465060"/>
<dbReference type="SMART" id="SM00034">
    <property type="entry name" value="CLECT"/>
    <property type="match status" value="1"/>
</dbReference>
<protein>
    <submittedName>
        <fullName evidence="5">Uncharacterized protein LOC109465060</fullName>
    </submittedName>
</protein>
<dbReference type="KEGG" id="bbel:109465060"/>
<feature type="domain" description="C-type lectin" evidence="3">
    <location>
        <begin position="22"/>
        <end position="141"/>
    </location>
</feature>
<dbReference type="AlphaFoldDB" id="A0A6P4YKV7"/>
<evidence type="ECO:0000256" key="1">
    <source>
        <dbReference type="SAM" id="MobiDB-lite"/>
    </source>
</evidence>
<dbReference type="PANTHER" id="PTHR22801">
    <property type="entry name" value="LITHOSTATHINE"/>
    <property type="match status" value="1"/>
</dbReference>
<keyword evidence="2" id="KW-1133">Transmembrane helix</keyword>
<feature type="region of interest" description="Disordered" evidence="1">
    <location>
        <begin position="399"/>
        <end position="479"/>
    </location>
</feature>
<keyword evidence="4" id="KW-1185">Reference proteome</keyword>
<proteinExistence type="predicted"/>
<reference evidence="5" key="1">
    <citation type="submission" date="2025-08" db="UniProtKB">
        <authorList>
            <consortium name="RefSeq"/>
        </authorList>
    </citation>
    <scope>IDENTIFICATION</scope>
    <source>
        <tissue evidence="5">Gonad</tissue>
    </source>
</reference>
<evidence type="ECO:0000313" key="4">
    <source>
        <dbReference type="Proteomes" id="UP000515135"/>
    </source>
</evidence>
<dbReference type="InterPro" id="IPR050801">
    <property type="entry name" value="Ca-Dep_Lectins_ImmuneDev"/>
</dbReference>
<dbReference type="CDD" id="cd00037">
    <property type="entry name" value="CLECT"/>
    <property type="match status" value="1"/>
</dbReference>
<dbReference type="Pfam" id="PF00059">
    <property type="entry name" value="Lectin_C"/>
    <property type="match status" value="1"/>
</dbReference>
<dbReference type="RefSeq" id="XP_019617761.1">
    <property type="nucleotide sequence ID" value="XM_019762202.1"/>
</dbReference>
<feature type="compositionally biased region" description="Acidic residues" evidence="1">
    <location>
        <begin position="470"/>
        <end position="479"/>
    </location>
</feature>
<dbReference type="PANTHER" id="PTHR22801:SF63">
    <property type="entry name" value="C-TYPE LECTIN DOMAIN-CONTAINING PROTEIN"/>
    <property type="match status" value="1"/>
</dbReference>
<organism evidence="4 5">
    <name type="scientific">Branchiostoma belcheri</name>
    <name type="common">Amphioxus</name>
    <dbReference type="NCBI Taxonomy" id="7741"/>
    <lineage>
        <taxon>Eukaryota</taxon>
        <taxon>Metazoa</taxon>
        <taxon>Chordata</taxon>
        <taxon>Cephalochordata</taxon>
        <taxon>Leptocardii</taxon>
        <taxon>Amphioxiformes</taxon>
        <taxon>Branchiostomatidae</taxon>
        <taxon>Branchiostoma</taxon>
    </lineage>
</organism>
<feature type="transmembrane region" description="Helical" evidence="2">
    <location>
        <begin position="309"/>
        <end position="333"/>
    </location>
</feature>
<accession>A0A6P4YKV7</accession>
<dbReference type="Pfam" id="PF12248">
    <property type="entry name" value="Methyltransf_FA"/>
    <property type="match status" value="1"/>
</dbReference>
<evidence type="ECO:0000259" key="3">
    <source>
        <dbReference type="PROSITE" id="PS50041"/>
    </source>
</evidence>
<dbReference type="InterPro" id="IPR001304">
    <property type="entry name" value="C-type_lectin-like"/>
</dbReference>
<dbReference type="SUPFAM" id="SSF56436">
    <property type="entry name" value="C-type lectin-like"/>
    <property type="match status" value="1"/>
</dbReference>
<dbReference type="InterPro" id="IPR022041">
    <property type="entry name" value="Methyltransf_FA"/>
</dbReference>
<dbReference type="PROSITE" id="PS50041">
    <property type="entry name" value="C_TYPE_LECTIN_2"/>
    <property type="match status" value="1"/>
</dbReference>
<evidence type="ECO:0000256" key="2">
    <source>
        <dbReference type="SAM" id="Phobius"/>
    </source>
</evidence>
<dbReference type="OrthoDB" id="2142040at2759"/>
<keyword evidence="2" id="KW-0812">Transmembrane</keyword>
<sequence>MLSETTKLPVVQTACPAGYQRFQENCFKAFPQTKPDYTWAMKACLKDEGFLAMPKDAATNAFLVQLKNAVRNDAGFYIGLSDQNAEGQWRFADGTALGSYKNWNPGEPNNRGNEDCATLLPGYGGKWNVVPCSSDRRYICQVTPIHPGCSQKATDTTYRYRWDLPQLTGTGFTFQVSAYKAAFIGLSPENHDVTDMYEIVIGLWSNTKSAIRREKRGENRALVSTPAIISPTEYRTFWINLAPDGTISVGKGGVSQPFMSWRDPNPLRVSYAGYSTGWGATGRWKFCSNEVTANPNSSCPVAVGNPSPAALIAVSVVAGVAIVLAVAASILYIGKRLELRKFHSDQPLLGRDASYRSIPGHQYETIPGTVRGPLPIPAARVPPAVRHTDIELQARAMGPDIGRQGEGEGGRKRRHQMTKDTRGGPRDTNAGGPIGGMHHSPRPRGTRVPVGSPWTLEPDCDTSGGYVFENDGESDTDVE</sequence>
<keyword evidence="2" id="KW-0472">Membrane</keyword>
<dbReference type="Gene3D" id="3.10.100.10">
    <property type="entry name" value="Mannose-Binding Protein A, subunit A"/>
    <property type="match status" value="1"/>
</dbReference>
<dbReference type="InterPro" id="IPR016186">
    <property type="entry name" value="C-type_lectin-like/link_sf"/>
</dbReference>
<dbReference type="InterPro" id="IPR016187">
    <property type="entry name" value="CTDL_fold"/>
</dbReference>